<dbReference type="Proteomes" id="UP000177215">
    <property type="component" value="Unassembled WGS sequence"/>
</dbReference>
<evidence type="ECO:0008006" key="4">
    <source>
        <dbReference type="Google" id="ProtNLM"/>
    </source>
</evidence>
<evidence type="ECO:0000313" key="2">
    <source>
        <dbReference type="EMBL" id="OGG76786.1"/>
    </source>
</evidence>
<keyword evidence="1" id="KW-1277">Toxin-antitoxin system</keyword>
<organism evidence="2 3">
    <name type="scientific">Candidatus Kaiserbacteria bacterium RIFCSPLOWO2_01_FULL_54_24</name>
    <dbReference type="NCBI Taxonomy" id="1798515"/>
    <lineage>
        <taxon>Bacteria</taxon>
        <taxon>Candidatus Kaiseribacteriota</taxon>
    </lineage>
</organism>
<proteinExistence type="predicted"/>
<sequence length="88" mass="10607">MLEVEFGRHARKVFKRLPAKQMGQITRKVEALAQNPFPQDSRLLSWFPVHRVDIGEYRIIYYVEDKLYVPIVGKRNDDEVYRKLKRME</sequence>
<evidence type="ECO:0000313" key="3">
    <source>
        <dbReference type="Proteomes" id="UP000177215"/>
    </source>
</evidence>
<name>A0A1F6ET18_9BACT</name>
<dbReference type="STRING" id="1798515.A3B35_03510"/>
<comment type="caution">
    <text evidence="2">The sequence shown here is derived from an EMBL/GenBank/DDBJ whole genome shotgun (WGS) entry which is preliminary data.</text>
</comment>
<dbReference type="InterPro" id="IPR035093">
    <property type="entry name" value="RelE/ParE_toxin_dom_sf"/>
</dbReference>
<evidence type="ECO:0000256" key="1">
    <source>
        <dbReference type="ARBA" id="ARBA00022649"/>
    </source>
</evidence>
<dbReference type="AlphaFoldDB" id="A0A1F6ET18"/>
<dbReference type="Gene3D" id="3.30.2310.20">
    <property type="entry name" value="RelE-like"/>
    <property type="match status" value="1"/>
</dbReference>
<dbReference type="Pfam" id="PF05016">
    <property type="entry name" value="ParE_toxin"/>
    <property type="match status" value="1"/>
</dbReference>
<dbReference type="InterPro" id="IPR007712">
    <property type="entry name" value="RelE/ParE_toxin"/>
</dbReference>
<gene>
    <name evidence="2" type="ORF">A3B35_03510</name>
</gene>
<reference evidence="2 3" key="1">
    <citation type="journal article" date="2016" name="Nat. Commun.">
        <title>Thousands of microbial genomes shed light on interconnected biogeochemical processes in an aquifer system.</title>
        <authorList>
            <person name="Anantharaman K."/>
            <person name="Brown C.T."/>
            <person name="Hug L.A."/>
            <person name="Sharon I."/>
            <person name="Castelle C.J."/>
            <person name="Probst A.J."/>
            <person name="Thomas B.C."/>
            <person name="Singh A."/>
            <person name="Wilkins M.J."/>
            <person name="Karaoz U."/>
            <person name="Brodie E.L."/>
            <person name="Williams K.H."/>
            <person name="Hubbard S.S."/>
            <person name="Banfield J.F."/>
        </authorList>
    </citation>
    <scope>NUCLEOTIDE SEQUENCE [LARGE SCALE GENOMIC DNA]</scope>
</reference>
<protein>
    <recommendedName>
        <fullName evidence="4">Addiction module toxin RelE</fullName>
    </recommendedName>
</protein>
<dbReference type="SUPFAM" id="SSF143011">
    <property type="entry name" value="RelE-like"/>
    <property type="match status" value="1"/>
</dbReference>
<dbReference type="EMBL" id="MFMC01000040">
    <property type="protein sequence ID" value="OGG76786.1"/>
    <property type="molecule type" value="Genomic_DNA"/>
</dbReference>
<accession>A0A1F6ET18</accession>